<feature type="transmembrane region" description="Helical" evidence="1">
    <location>
        <begin position="166"/>
        <end position="185"/>
    </location>
</feature>
<feature type="transmembrane region" description="Helical" evidence="1">
    <location>
        <begin position="85"/>
        <end position="104"/>
    </location>
</feature>
<proteinExistence type="predicted"/>
<keyword evidence="1" id="KW-1133">Transmembrane helix</keyword>
<evidence type="ECO:0000313" key="2">
    <source>
        <dbReference type="EMBL" id="WND19893.1"/>
    </source>
</evidence>
<feature type="transmembrane region" description="Helical" evidence="1">
    <location>
        <begin position="6"/>
        <end position="36"/>
    </location>
</feature>
<reference evidence="2 3" key="1">
    <citation type="submission" date="2023-09" db="EMBL/GenBank/DDBJ databases">
        <title>The genome sequence of Streptomyces anthocyanicus.</title>
        <authorList>
            <person name="Mo P."/>
        </authorList>
    </citation>
    <scope>NUCLEOTIDE SEQUENCE [LARGE SCALE GENOMIC DNA]</scope>
    <source>
        <strain evidence="2 3">JCM 4387</strain>
    </source>
</reference>
<keyword evidence="1" id="KW-0812">Transmembrane</keyword>
<feature type="transmembrane region" description="Helical" evidence="1">
    <location>
        <begin position="191"/>
        <end position="211"/>
    </location>
</feature>
<keyword evidence="3" id="KW-1185">Reference proteome</keyword>
<gene>
    <name evidence="2" type="ORF">RI060_22190</name>
</gene>
<evidence type="ECO:0000256" key="1">
    <source>
        <dbReference type="SAM" id="Phobius"/>
    </source>
</evidence>
<organism evidence="2 3">
    <name type="scientific">Streptomyces violaceus</name>
    <name type="common">Streptomyces venezuelae</name>
    <dbReference type="NCBI Taxonomy" id="1936"/>
    <lineage>
        <taxon>Bacteria</taxon>
        <taxon>Bacillati</taxon>
        <taxon>Actinomycetota</taxon>
        <taxon>Actinomycetes</taxon>
        <taxon>Kitasatosporales</taxon>
        <taxon>Streptomycetaceae</taxon>
        <taxon>Streptomyces</taxon>
    </lineage>
</organism>
<dbReference type="Proteomes" id="UP001249394">
    <property type="component" value="Chromosome"/>
</dbReference>
<evidence type="ECO:0000313" key="3">
    <source>
        <dbReference type="Proteomes" id="UP001249394"/>
    </source>
</evidence>
<accession>A0ABY9UAG6</accession>
<protein>
    <submittedName>
        <fullName evidence="2">Uncharacterized protein</fullName>
    </submittedName>
</protein>
<name>A0ABY9UAG6_STRVL</name>
<dbReference type="EMBL" id="CP134213">
    <property type="protein sequence ID" value="WND19893.1"/>
    <property type="molecule type" value="Genomic_DNA"/>
</dbReference>
<sequence length="278" mass="30523">MTETFAIWFGLMFFTILFTAPLYYLGAVANFCIWAWYKWWFEQVVESGLERHSENVVMPTIAGISGACIGLGLDRLTSDSDGIGAVLVTFGIGISVAMGTLELIRLRSPSSARLIHEALYQGRDSDAALAVLRKRARDPEWLVVGSGASWTVADKSGVKRFNYRKVWPWLWGVALILTILGRRFLLHSQGVASYILGVLATSAPVAYFGAARLKWESRTPMLNSFIGRIELVHRGSEAIESPSSTQGCSLPDALPTIVIGGLGVVAGWLMRGARRERN</sequence>
<keyword evidence="1" id="KW-0472">Membrane</keyword>